<evidence type="ECO:0000313" key="2">
    <source>
        <dbReference type="Proteomes" id="UP001208690"/>
    </source>
</evidence>
<reference evidence="1 2" key="1">
    <citation type="submission" date="2022-04" db="EMBL/GenBank/DDBJ databases">
        <title>Roseobacter sp. WL0113 is a bacterium isolated from neritic sediment.</title>
        <authorList>
            <person name="Wang L."/>
            <person name="He W."/>
            <person name="Zhang D.-F."/>
        </authorList>
    </citation>
    <scope>NUCLEOTIDE SEQUENCE [LARGE SCALE GENOMIC DNA]</scope>
    <source>
        <strain evidence="1 2">WL0113</strain>
    </source>
</reference>
<evidence type="ECO:0000313" key="1">
    <source>
        <dbReference type="EMBL" id="MCV3273438.1"/>
    </source>
</evidence>
<sequence length="266" mass="29533">MGNDTLVVAQISNRTGQQNTSTFFVRGQQFGFGGNRIGEEALFLFPDSIDTRTFDIIGLERNLVAILADQDQAIDRDVPVVGVFDISAGGRASFVRGRSEAVAGTGVRHFDFALTKRGTDGWMAHSIGRRGVSVLFSWDTLRQASDEGDPEVIQGVGFRRGQDDDLQSTMLAEGNILLPHDRKGDEDDEVRFEARIISPGGVTIKRVSLGIEPFRNDDDAIEALKGGGFVVACTRVRRPRQRRRLPSLRSRWDRIGIMRERGLYRP</sequence>
<organism evidence="1 2">
    <name type="scientific">Roseobacter sinensis</name>
    <dbReference type="NCBI Taxonomy" id="2931391"/>
    <lineage>
        <taxon>Bacteria</taxon>
        <taxon>Pseudomonadati</taxon>
        <taxon>Pseudomonadota</taxon>
        <taxon>Alphaproteobacteria</taxon>
        <taxon>Rhodobacterales</taxon>
        <taxon>Roseobacteraceae</taxon>
        <taxon>Roseobacter</taxon>
    </lineage>
</organism>
<name>A0ABT3BIP0_9RHOB</name>
<proteinExistence type="predicted"/>
<keyword evidence="2" id="KW-1185">Reference proteome</keyword>
<comment type="caution">
    <text evidence="1">The sequence shown here is derived from an EMBL/GenBank/DDBJ whole genome shotgun (WGS) entry which is preliminary data.</text>
</comment>
<dbReference type="RefSeq" id="WP_263845663.1">
    <property type="nucleotide sequence ID" value="NZ_JALIEB010000015.1"/>
</dbReference>
<dbReference type="EMBL" id="JALIEB010000015">
    <property type="protein sequence ID" value="MCV3273438.1"/>
    <property type="molecule type" value="Genomic_DNA"/>
</dbReference>
<accession>A0ABT3BIP0</accession>
<gene>
    <name evidence="1" type="ORF">MUB52_18555</name>
</gene>
<protein>
    <submittedName>
        <fullName evidence="1">Uncharacterized protein</fullName>
    </submittedName>
</protein>
<dbReference type="Proteomes" id="UP001208690">
    <property type="component" value="Unassembled WGS sequence"/>
</dbReference>